<evidence type="ECO:0000313" key="2">
    <source>
        <dbReference type="EMBL" id="CAI3977499.1"/>
    </source>
</evidence>
<dbReference type="EMBL" id="CAMXCT020000347">
    <property type="protein sequence ID" value="CAL1130874.1"/>
    <property type="molecule type" value="Genomic_DNA"/>
</dbReference>
<feature type="compositionally biased region" description="Polar residues" evidence="1">
    <location>
        <begin position="1"/>
        <end position="20"/>
    </location>
</feature>
<protein>
    <submittedName>
        <fullName evidence="2">Uncharacterized protein</fullName>
    </submittedName>
</protein>
<organism evidence="2">
    <name type="scientific">Cladocopium goreaui</name>
    <dbReference type="NCBI Taxonomy" id="2562237"/>
    <lineage>
        <taxon>Eukaryota</taxon>
        <taxon>Sar</taxon>
        <taxon>Alveolata</taxon>
        <taxon>Dinophyceae</taxon>
        <taxon>Suessiales</taxon>
        <taxon>Symbiodiniaceae</taxon>
        <taxon>Cladocopium</taxon>
    </lineage>
</organism>
<comment type="caution">
    <text evidence="2">The sequence shown here is derived from an EMBL/GenBank/DDBJ whole genome shotgun (WGS) entry which is preliminary data.</text>
</comment>
<proteinExistence type="predicted"/>
<dbReference type="EMBL" id="CAMXCT010000347">
    <property type="protein sequence ID" value="CAI3977499.1"/>
    <property type="molecule type" value="Genomic_DNA"/>
</dbReference>
<reference evidence="3 4" key="2">
    <citation type="submission" date="2024-05" db="EMBL/GenBank/DDBJ databases">
        <authorList>
            <person name="Chen Y."/>
            <person name="Shah S."/>
            <person name="Dougan E. K."/>
            <person name="Thang M."/>
            <person name="Chan C."/>
        </authorList>
    </citation>
    <scope>NUCLEOTIDE SEQUENCE [LARGE SCALE GENOMIC DNA]</scope>
</reference>
<dbReference type="AlphaFoldDB" id="A0A9P1BQB4"/>
<accession>A0A9P1BQB4</accession>
<feature type="compositionally biased region" description="Basic and acidic residues" evidence="1">
    <location>
        <begin position="33"/>
        <end position="47"/>
    </location>
</feature>
<reference evidence="2" key="1">
    <citation type="submission" date="2022-10" db="EMBL/GenBank/DDBJ databases">
        <authorList>
            <person name="Chen Y."/>
            <person name="Dougan E. K."/>
            <person name="Chan C."/>
            <person name="Rhodes N."/>
            <person name="Thang M."/>
        </authorList>
    </citation>
    <scope>NUCLEOTIDE SEQUENCE</scope>
</reference>
<feature type="compositionally biased region" description="Polar residues" evidence="1">
    <location>
        <begin position="48"/>
        <end position="69"/>
    </location>
</feature>
<keyword evidence="4" id="KW-1185">Reference proteome</keyword>
<evidence type="ECO:0000313" key="3">
    <source>
        <dbReference type="EMBL" id="CAL4764811.1"/>
    </source>
</evidence>
<dbReference type="Proteomes" id="UP001152797">
    <property type="component" value="Unassembled WGS sequence"/>
</dbReference>
<dbReference type="EMBL" id="CAMXCT030000347">
    <property type="protein sequence ID" value="CAL4764811.1"/>
    <property type="molecule type" value="Genomic_DNA"/>
</dbReference>
<gene>
    <name evidence="2" type="ORF">C1SCF055_LOCUS5634</name>
</gene>
<evidence type="ECO:0000256" key="1">
    <source>
        <dbReference type="SAM" id="MobiDB-lite"/>
    </source>
</evidence>
<name>A0A9P1BQB4_9DINO</name>
<evidence type="ECO:0000313" key="4">
    <source>
        <dbReference type="Proteomes" id="UP001152797"/>
    </source>
</evidence>
<feature type="region of interest" description="Disordered" evidence="1">
    <location>
        <begin position="1"/>
        <end position="69"/>
    </location>
</feature>
<sequence length="105" mass="11542">MGSGASSRSDAQVGALTSVQPEEPRLPRKKCKIKWDRNDMRNRKKEAAQSTAKKMSLSESHMPSIASNDSMHSLSQLGTIREELDGELALGAETDLPHCPQHDLE</sequence>